<reference evidence="7 8" key="1">
    <citation type="journal article" date="2018" name="Int. J. Syst. Evol. Microbiol.">
        <title>Planococcus salinus sp. nov., a moderately halophilic bacterium isolated from a saline-alkali soil.</title>
        <authorList>
            <person name="Gan L."/>
        </authorList>
    </citation>
    <scope>NUCLEOTIDE SEQUENCE [LARGE SCALE GENOMIC DNA]</scope>
    <source>
        <strain evidence="7 8">LCB217</strain>
    </source>
</reference>
<dbReference type="Gene3D" id="3.30.750.24">
    <property type="entry name" value="STAS domain"/>
    <property type="match status" value="1"/>
</dbReference>
<dbReference type="EMBL" id="RIAX01000003">
    <property type="protein sequence ID" value="RNF40283.1"/>
    <property type="molecule type" value="Genomic_DNA"/>
</dbReference>
<dbReference type="PANTHER" id="PTHR47429">
    <property type="entry name" value="PROTEIN TWIN LOV 1"/>
    <property type="match status" value="1"/>
</dbReference>
<dbReference type="AlphaFoldDB" id="A0A3M8P9F8"/>
<dbReference type="InterPro" id="IPR035965">
    <property type="entry name" value="PAS-like_dom_sf"/>
</dbReference>
<feature type="domain" description="STAS" evidence="6">
    <location>
        <begin position="147"/>
        <end position="258"/>
    </location>
</feature>
<evidence type="ECO:0000313" key="7">
    <source>
        <dbReference type="EMBL" id="RNF40283.1"/>
    </source>
</evidence>
<dbReference type="CDD" id="cd00130">
    <property type="entry name" value="PAS"/>
    <property type="match status" value="1"/>
</dbReference>
<organism evidence="7 8">
    <name type="scientific">Planococcus salinus</name>
    <dbReference type="NCBI Taxonomy" id="1848460"/>
    <lineage>
        <taxon>Bacteria</taxon>
        <taxon>Bacillati</taxon>
        <taxon>Bacillota</taxon>
        <taxon>Bacilli</taxon>
        <taxon>Bacillales</taxon>
        <taxon>Caryophanaceae</taxon>
        <taxon>Planococcus</taxon>
    </lineage>
</organism>
<dbReference type="CDD" id="cd07041">
    <property type="entry name" value="STAS_RsbR_RsbS_like"/>
    <property type="match status" value="1"/>
</dbReference>
<keyword evidence="2" id="KW-0288">FMN</keyword>
<feature type="domain" description="PAS" evidence="4">
    <location>
        <begin position="12"/>
        <end position="85"/>
    </location>
</feature>
<evidence type="ECO:0000259" key="5">
    <source>
        <dbReference type="PROSITE" id="PS50113"/>
    </source>
</evidence>
<proteinExistence type="predicted"/>
<comment type="caution">
    <text evidence="7">The sequence shown here is derived from an EMBL/GenBank/DDBJ whole genome shotgun (WGS) entry which is preliminary data.</text>
</comment>
<feature type="domain" description="PAC" evidence="5">
    <location>
        <begin position="86"/>
        <end position="138"/>
    </location>
</feature>
<dbReference type="RefSeq" id="WP_123164792.1">
    <property type="nucleotide sequence ID" value="NZ_RIAX01000003.1"/>
</dbReference>
<dbReference type="NCBIfam" id="TIGR00229">
    <property type="entry name" value="sensory_box"/>
    <property type="match status" value="1"/>
</dbReference>
<dbReference type="InterPro" id="IPR000014">
    <property type="entry name" value="PAS"/>
</dbReference>
<name>A0A3M8P9F8_9BACL</name>
<keyword evidence="8" id="KW-1185">Reference proteome</keyword>
<dbReference type="InterPro" id="IPR036513">
    <property type="entry name" value="STAS_dom_sf"/>
</dbReference>
<dbReference type="Proteomes" id="UP000275473">
    <property type="component" value="Unassembled WGS sequence"/>
</dbReference>
<gene>
    <name evidence="7" type="ORF">EEX84_06530</name>
</gene>
<dbReference type="Pfam" id="PF01740">
    <property type="entry name" value="STAS"/>
    <property type="match status" value="1"/>
</dbReference>
<dbReference type="OrthoDB" id="9812260at2"/>
<protein>
    <submittedName>
        <fullName evidence="7">PAS domain-containing protein</fullName>
    </submittedName>
</protein>
<dbReference type="Gene3D" id="3.30.450.20">
    <property type="entry name" value="PAS domain"/>
    <property type="match status" value="1"/>
</dbReference>
<evidence type="ECO:0000256" key="1">
    <source>
        <dbReference type="ARBA" id="ARBA00022630"/>
    </source>
</evidence>
<keyword evidence="3" id="KW-0157">Chromophore</keyword>
<dbReference type="InterPro" id="IPR000700">
    <property type="entry name" value="PAS-assoc_C"/>
</dbReference>
<sequence length="269" mass="30776">MYPMKSLDDKTQTQLLEAMLDGSRVGTIVTDPKQKDNPIIYTNKTFLEMTGYAEDEVIGRNCRFLQGEETDHRDVEKIRDAVKARESVTVTIQNYRKDGTPFWNRLAVRPVQVEDSLYFIGTQTDITLERSQQQAIMANEMEIERLMLPILAIQENVATVALVGTMNLQRFEMLKVKICEYVQEHRIEHAIIDITGLSWDDNPPLHWFLQIRDALRIMGSNLYVTGISPYAAQEFVTDESLDGRLTTFSTIEKALAFVTKETQPVNHTG</sequence>
<dbReference type="PANTHER" id="PTHR47429:SF2">
    <property type="entry name" value="PROTEIN TWIN LOV 1"/>
    <property type="match status" value="1"/>
</dbReference>
<evidence type="ECO:0000313" key="8">
    <source>
        <dbReference type="Proteomes" id="UP000275473"/>
    </source>
</evidence>
<keyword evidence="1" id="KW-0285">Flavoprotein</keyword>
<dbReference type="InterPro" id="IPR001610">
    <property type="entry name" value="PAC"/>
</dbReference>
<dbReference type="PROSITE" id="PS50113">
    <property type="entry name" value="PAC"/>
    <property type="match status" value="1"/>
</dbReference>
<evidence type="ECO:0000256" key="2">
    <source>
        <dbReference type="ARBA" id="ARBA00022643"/>
    </source>
</evidence>
<dbReference type="PROSITE" id="PS50112">
    <property type="entry name" value="PAS"/>
    <property type="match status" value="1"/>
</dbReference>
<dbReference type="InterPro" id="IPR002645">
    <property type="entry name" value="STAS_dom"/>
</dbReference>
<evidence type="ECO:0000259" key="4">
    <source>
        <dbReference type="PROSITE" id="PS50112"/>
    </source>
</evidence>
<dbReference type="SUPFAM" id="SSF52091">
    <property type="entry name" value="SpoIIaa-like"/>
    <property type="match status" value="1"/>
</dbReference>
<accession>A0A3M8P9F8</accession>
<evidence type="ECO:0000259" key="6">
    <source>
        <dbReference type="PROSITE" id="PS50801"/>
    </source>
</evidence>
<dbReference type="Pfam" id="PF13426">
    <property type="entry name" value="PAS_9"/>
    <property type="match status" value="1"/>
</dbReference>
<evidence type="ECO:0000256" key="3">
    <source>
        <dbReference type="ARBA" id="ARBA00022991"/>
    </source>
</evidence>
<dbReference type="SMART" id="SM00086">
    <property type="entry name" value="PAC"/>
    <property type="match status" value="1"/>
</dbReference>
<dbReference type="SUPFAM" id="SSF55785">
    <property type="entry name" value="PYP-like sensor domain (PAS domain)"/>
    <property type="match status" value="1"/>
</dbReference>
<dbReference type="PROSITE" id="PS50801">
    <property type="entry name" value="STAS"/>
    <property type="match status" value="1"/>
</dbReference>
<dbReference type="SMART" id="SM00091">
    <property type="entry name" value="PAS"/>
    <property type="match status" value="1"/>
</dbReference>